<dbReference type="PROSITE" id="PS52019">
    <property type="entry name" value="PKS_MFAS_DH"/>
    <property type="match status" value="1"/>
</dbReference>
<evidence type="ECO:0000256" key="5">
    <source>
        <dbReference type="ARBA" id="ARBA00048404"/>
    </source>
</evidence>
<dbReference type="PROSITE" id="PS00606">
    <property type="entry name" value="KS3_1"/>
    <property type="match status" value="1"/>
</dbReference>
<dbReference type="EMBL" id="JAOPHQ010005209">
    <property type="protein sequence ID" value="KAK0136175.1"/>
    <property type="molecule type" value="Genomic_DNA"/>
</dbReference>
<dbReference type="InterPro" id="IPR050444">
    <property type="entry name" value="Polyketide_Synthase"/>
</dbReference>
<dbReference type="InterPro" id="IPR014030">
    <property type="entry name" value="Ketoacyl_synth_N"/>
</dbReference>
<dbReference type="InterPro" id="IPR016035">
    <property type="entry name" value="Acyl_Trfase/lysoPLipase"/>
</dbReference>
<dbReference type="SUPFAM" id="SSF52151">
    <property type="entry name" value="FabD/lysophospholipase-like"/>
    <property type="match status" value="1"/>
</dbReference>
<dbReference type="InterPro" id="IPR014043">
    <property type="entry name" value="Acyl_transferase_dom"/>
</dbReference>
<dbReference type="InterPro" id="IPR001227">
    <property type="entry name" value="Ac_transferase_dom_sf"/>
</dbReference>
<evidence type="ECO:0000259" key="8">
    <source>
        <dbReference type="PROSITE" id="PS50075"/>
    </source>
</evidence>
<dbReference type="InterPro" id="IPR011032">
    <property type="entry name" value="GroES-like_sf"/>
</dbReference>
<dbReference type="Pfam" id="PF21089">
    <property type="entry name" value="PKS_DH_N"/>
    <property type="match status" value="1"/>
</dbReference>
<dbReference type="GO" id="GO:0006633">
    <property type="term" value="P:fatty acid biosynthetic process"/>
    <property type="evidence" value="ECO:0007669"/>
    <property type="project" value="InterPro"/>
</dbReference>
<dbReference type="GO" id="GO:0004315">
    <property type="term" value="F:3-oxoacyl-[acyl-carrier-protein] synthase activity"/>
    <property type="evidence" value="ECO:0007669"/>
    <property type="project" value="InterPro"/>
</dbReference>
<dbReference type="InterPro" id="IPR049900">
    <property type="entry name" value="PKS_mFAS_DH"/>
</dbReference>
<evidence type="ECO:0000259" key="10">
    <source>
        <dbReference type="PROSITE" id="PS52019"/>
    </source>
</evidence>
<dbReference type="CDD" id="cd05274">
    <property type="entry name" value="KR_FAS_SDR_x"/>
    <property type="match status" value="1"/>
</dbReference>
<sequence>MEEDEDGIAVANKITEFRIEQLQLQYELFIITGEGLENFWKVLVEGRNCAGPIPKERFDVADWYDQDENKVGKSRAKKAALIEGLASGSRFPRFNEFDHKLFGISDSEVEQMDPQQKQLLQCVFRALENAGLPMEKASGSRTGVFFGLMNRDYEQSAAQVHPRVINHWTGTGQAMSIAANRVSYIFNLTGPSLSIDCACSSSLVALHLACQAIKHGDCEMALCGGVSCIFEPRVFVALSKAKMISPEGTSKAFSSRADGYGRGEGCGVVLLKPLQKALADHDNIWGIISKTAVNQDGHSVTPITKPSMSQQEELLRRIYSKSDLDMVQYIEAHGTGTPAGDPTEAGSISNAIAKAKPSGSETLRIGSVKSNIGHTESAAGVAGLIKVLLMMKHETIVPSVFYSEDSASVDAAALNLKIPTEPEMWRSSGERLAGVNNFGFGGTNAHAIVKQHKKLHFAKTCKAMMVSKYFVMSANSLKSLSWMIEDTIEQINTESEIDLDCLVYTSACRRSHMKHKFRKALLTSSLDDLKNQLQSTLTKKITPSYSDPRLVFIFCGNGVTYHGMCRQLLECETVFRDKIKEIGKYFHMFSNKTLDIMDYLESEVESSDFYKPDVVQPLLFAIQVGIFTLLRHWGVKPDAILGHSVGEVAAAHCSGLLSLAEAAKVIYTRSTYQCRVTGGKMLVISNMAVSDVMDLLPPYANKVCIAAFNSPQSCTLSGDAGAIVSIHDELKASARGQNLFLRILDVPAAYHSYMMDPILSELSESIGSLGKNKLETELFSTVTGKEIEHPDFCTGEYWARNIREPVYFGQAVSSAAKGKKNVVCVEIGPRRALQRNIQETMGNNTPVFASVLPEKDHETMLTVPSKLFEVGVYVDWDQHYRGCETTPLPFPRYKFDCSERDVILGAAQKNTPSNHPILCQTGNEGNVFSCNLWSDTSLYLQEHKHNGIPLIPGSFYAEMGLSAFMASAKPKVPLNSLQLSVNFQNPFVLAQKAPEMKVQLESAESETCFTVFSSAAVYASGTVVSKQGGLNEQPMISLTSIYKRCNSVVSCEEFYGYLSQGGFQYGDVFQNKANVHYGEQLMEAYTHVTVPEELKSQLHEYCIHPVVLDLLMQLLPVTVARAFAGRPGFPAKIGSLTVFEPLQDEMVIYLRAIAVGVDHFEVCGCFTNKDGRVLVEVKHVMMKYLGSSSHVVEQYFYHNVYNVVSEEILSSLPPRALVFCDSLGISKGLQQHIDSRSRYITLSHAREILNDGFPTLLENLKITNIDNNFDEVLFLWGKEDLTSLAPDKVLQNLADCCEIYRQIVLQLKQIQFPHSIRAITYRSAEVTVDHISAGFSLSGMTRSFAAEIPNLWFQLVDINSTSAEDIAALGQVVTSYPCKRYPELLIEDGAILKPSIVRTPVQVVDSSEDSFCSPLSEPCVLHTDDAYAVNTLCATPYDMCEDQPIDDTSVQINLSKICIHSSDYFPLTDSHLKFGHTIYWNKHTSQNHKLLALDFSGTITAVGKNVKKLKVGDHVVACYPVVAVTKITVPEEVCYKTKTFPFLDKIPCVSYFVLAWEILHRALPRAKHNLAIISSVNNSALVRVLALTSFKSGWNIVLRTQSNGSFVDAKQVDACIILPPFDESVIIKSGNIPGIRNLVVICDSQSKCLLAQEASQSVKDRVHVQIIQMPTILQRGCLSAQRPHIHHWLKSMKFNRKAFCFESFTFQSVTFRNVNILPYFTASSLPVVALAKDLEGNLSEIPLMPTKKMLFRKRAIYVVTGGLSGLGLETVKFISQRGGGYVVIFSRSKPKSEVQEELNNLEKQCGTSITTMECDVSVSEHVQRAIGAIGQRFPGCPIRGVFHSAVVLHDGLIETLNRSLYEKVLKPKVNGALNLHHATLHCQLDYFVCYSSISSFLGNASQTNYAAANTFLDTFCQYRRRQGLPGQSINWGPMNLGLLLNKEHVQRFLEAKGMMVLEVPEVHKSLEQCLVLNRPQQAVCRFHFKNMRYNILSQNVALTMRMSALVEEAFQKSNVEESQSNQRGPVSPKKYVKSLISETIGIDKSELTDELPLSSLGIDSMQAMTLQNLIFQERGVNVPLVKLLDPNSTISTVADALNQEGTAQTLSDEGSPLIEDIDTKL</sequence>
<keyword evidence="2" id="KW-0596">Phosphopantetheine</keyword>
<comment type="pathway">
    <text evidence="1">Lipid metabolism; fatty acid biosynthesis.</text>
</comment>
<dbReference type="PROSITE" id="PS50075">
    <property type="entry name" value="CARRIER"/>
    <property type="match status" value="1"/>
</dbReference>
<dbReference type="InterPro" id="IPR032821">
    <property type="entry name" value="PKS_assoc"/>
</dbReference>
<dbReference type="SMART" id="SM00822">
    <property type="entry name" value="PKS_KR"/>
    <property type="match status" value="1"/>
</dbReference>
<comment type="catalytic activity">
    <reaction evidence="5">
        <text>holo-[ACP] + malonyl-CoA = malonyl-[ACP] + CoA</text>
        <dbReference type="Rhea" id="RHEA:41792"/>
        <dbReference type="Rhea" id="RHEA-COMP:9623"/>
        <dbReference type="Rhea" id="RHEA-COMP:9685"/>
        <dbReference type="ChEBI" id="CHEBI:57287"/>
        <dbReference type="ChEBI" id="CHEBI:57384"/>
        <dbReference type="ChEBI" id="CHEBI:64479"/>
        <dbReference type="ChEBI" id="CHEBI:78449"/>
        <dbReference type="EC" id="2.3.1.39"/>
    </reaction>
    <physiologicalReaction direction="left-to-right" evidence="5">
        <dbReference type="Rhea" id="RHEA:41793"/>
    </physiologicalReaction>
</comment>
<evidence type="ECO:0000256" key="3">
    <source>
        <dbReference type="ARBA" id="ARBA00022553"/>
    </source>
</evidence>
<proteinExistence type="predicted"/>
<dbReference type="InterPro" id="IPR013968">
    <property type="entry name" value="PKS_KR"/>
</dbReference>
<dbReference type="SUPFAM" id="SSF50129">
    <property type="entry name" value="GroES-like"/>
    <property type="match status" value="1"/>
</dbReference>
<dbReference type="InterPro" id="IPR016039">
    <property type="entry name" value="Thiolase-like"/>
</dbReference>
<dbReference type="Pfam" id="PF02801">
    <property type="entry name" value="Ketoacyl-synt_C"/>
    <property type="match status" value="1"/>
</dbReference>
<evidence type="ECO:0000313" key="12">
    <source>
        <dbReference type="Proteomes" id="UP001174136"/>
    </source>
</evidence>
<accession>A0AA47NSW4</accession>
<dbReference type="SUPFAM" id="SSF53901">
    <property type="entry name" value="Thiolase-like"/>
    <property type="match status" value="1"/>
</dbReference>
<feature type="domain" description="PKS/mFAS DH" evidence="10">
    <location>
        <begin position="901"/>
        <end position="1191"/>
    </location>
</feature>
<evidence type="ECO:0000313" key="11">
    <source>
        <dbReference type="EMBL" id="KAK0136175.1"/>
    </source>
</evidence>
<dbReference type="PROSITE" id="PS52004">
    <property type="entry name" value="KS3_2"/>
    <property type="match status" value="1"/>
</dbReference>
<feature type="domain" description="Ketosynthase family 3 (KS3)" evidence="9">
    <location>
        <begin position="18"/>
        <end position="451"/>
    </location>
</feature>
<dbReference type="InterPro" id="IPR014031">
    <property type="entry name" value="Ketoacyl_synth_C"/>
</dbReference>
<gene>
    <name evidence="11" type="primary">lovB_0</name>
    <name evidence="11" type="ORF">N1851_027940</name>
</gene>
<name>A0AA47NSW4_MERPO</name>
<evidence type="ECO:0000256" key="6">
    <source>
        <dbReference type="PROSITE-ProRule" id="PRU01363"/>
    </source>
</evidence>
<dbReference type="Gene3D" id="3.90.180.10">
    <property type="entry name" value="Medium-chain alcohol dehydrogenases, catalytic domain"/>
    <property type="match status" value="1"/>
</dbReference>
<dbReference type="Pfam" id="PF14765">
    <property type="entry name" value="PS-DH"/>
    <property type="match status" value="1"/>
</dbReference>
<protein>
    <submittedName>
        <fullName evidence="11">Lovastatin nonaketide synthase</fullName>
    </submittedName>
</protein>
<dbReference type="SUPFAM" id="SSF55048">
    <property type="entry name" value="Probable ACP-binding domain of malonyl-CoA ACP transacylase"/>
    <property type="match status" value="1"/>
</dbReference>
<evidence type="ECO:0000259" key="9">
    <source>
        <dbReference type="PROSITE" id="PS52004"/>
    </source>
</evidence>
<comment type="caution">
    <text evidence="11">The sequence shown here is derived from an EMBL/GenBank/DDBJ whole genome shotgun (WGS) entry which is preliminary data.</text>
</comment>
<feature type="active site" description="Proton acceptor; for dehydratase activity" evidence="6">
    <location>
        <position position="943"/>
    </location>
</feature>
<dbReference type="InterPro" id="IPR049552">
    <property type="entry name" value="PKS_DH_N"/>
</dbReference>
<dbReference type="InterPro" id="IPR018201">
    <property type="entry name" value="Ketoacyl_synth_AS"/>
</dbReference>
<keyword evidence="4" id="KW-0808">Transferase</keyword>
<dbReference type="Proteomes" id="UP001174136">
    <property type="component" value="Unassembled WGS sequence"/>
</dbReference>
<dbReference type="CDD" id="cd00833">
    <property type="entry name" value="PKS"/>
    <property type="match status" value="1"/>
</dbReference>
<dbReference type="Pfam" id="PF16197">
    <property type="entry name" value="KAsynt_C_assoc"/>
    <property type="match status" value="1"/>
</dbReference>
<dbReference type="SMART" id="SM00827">
    <property type="entry name" value="PKS_AT"/>
    <property type="match status" value="1"/>
</dbReference>
<dbReference type="PANTHER" id="PTHR45681:SF8">
    <property type="entry name" value="CARRIER DOMAIN-CONTAINING PROTEIN"/>
    <property type="match status" value="1"/>
</dbReference>
<dbReference type="InterPro" id="IPR036736">
    <property type="entry name" value="ACP-like_sf"/>
</dbReference>
<dbReference type="Pfam" id="PF08659">
    <property type="entry name" value="KR"/>
    <property type="match status" value="1"/>
</dbReference>
<feature type="region of interest" description="N-terminal hotdog fold" evidence="6">
    <location>
        <begin position="901"/>
        <end position="1031"/>
    </location>
</feature>
<evidence type="ECO:0000256" key="2">
    <source>
        <dbReference type="ARBA" id="ARBA00022450"/>
    </source>
</evidence>
<dbReference type="InterPro" id="IPR042104">
    <property type="entry name" value="PKS_dehydratase_sf"/>
</dbReference>
<dbReference type="Gene3D" id="1.10.1200.10">
    <property type="entry name" value="ACP-like"/>
    <property type="match status" value="1"/>
</dbReference>
<evidence type="ECO:0000256" key="4">
    <source>
        <dbReference type="ARBA" id="ARBA00022679"/>
    </source>
</evidence>
<feature type="domain" description="Carrier" evidence="8">
    <location>
        <begin position="2026"/>
        <end position="2101"/>
    </location>
</feature>
<dbReference type="Gene3D" id="3.40.50.720">
    <property type="entry name" value="NAD(P)-binding Rossmann-like Domain"/>
    <property type="match status" value="2"/>
</dbReference>
<organism evidence="11 12">
    <name type="scientific">Merluccius polli</name>
    <name type="common">Benguela hake</name>
    <name type="synonym">Merluccius cadenati</name>
    <dbReference type="NCBI Taxonomy" id="89951"/>
    <lineage>
        <taxon>Eukaryota</taxon>
        <taxon>Metazoa</taxon>
        <taxon>Chordata</taxon>
        <taxon>Craniata</taxon>
        <taxon>Vertebrata</taxon>
        <taxon>Euteleostomi</taxon>
        <taxon>Actinopterygii</taxon>
        <taxon>Neopterygii</taxon>
        <taxon>Teleostei</taxon>
        <taxon>Neoteleostei</taxon>
        <taxon>Acanthomorphata</taxon>
        <taxon>Zeiogadaria</taxon>
        <taxon>Gadariae</taxon>
        <taxon>Gadiformes</taxon>
        <taxon>Gadoidei</taxon>
        <taxon>Merlucciidae</taxon>
        <taxon>Merluccius</taxon>
    </lineage>
</organism>
<feature type="active site" description="Proton donor; for dehydratase activity" evidence="6">
    <location>
        <position position="1109"/>
    </location>
</feature>
<dbReference type="Gene3D" id="3.30.70.3290">
    <property type="match status" value="1"/>
</dbReference>
<dbReference type="InterPro" id="IPR057326">
    <property type="entry name" value="KR_dom"/>
</dbReference>
<evidence type="ECO:0000256" key="7">
    <source>
        <dbReference type="SAM" id="MobiDB-lite"/>
    </source>
</evidence>
<dbReference type="InterPro" id="IPR049551">
    <property type="entry name" value="PKS_DH_C"/>
</dbReference>
<dbReference type="InterPro" id="IPR036291">
    <property type="entry name" value="NAD(P)-bd_dom_sf"/>
</dbReference>
<dbReference type="Pfam" id="PF00109">
    <property type="entry name" value="ketoacyl-synt"/>
    <property type="match status" value="1"/>
</dbReference>
<dbReference type="Gene3D" id="3.10.129.110">
    <property type="entry name" value="Polyketide synthase dehydratase"/>
    <property type="match status" value="1"/>
</dbReference>
<dbReference type="InterPro" id="IPR016036">
    <property type="entry name" value="Malonyl_transacylase_ACP-bd"/>
</dbReference>
<dbReference type="Pfam" id="PF00550">
    <property type="entry name" value="PP-binding"/>
    <property type="match status" value="1"/>
</dbReference>
<evidence type="ECO:0000256" key="1">
    <source>
        <dbReference type="ARBA" id="ARBA00005194"/>
    </source>
</evidence>
<dbReference type="SUPFAM" id="SSF51735">
    <property type="entry name" value="NAD(P)-binding Rossmann-fold domains"/>
    <property type="match status" value="1"/>
</dbReference>
<keyword evidence="3" id="KW-0597">Phosphoprotein</keyword>
<dbReference type="Pfam" id="PF00698">
    <property type="entry name" value="Acyl_transf_1"/>
    <property type="match status" value="1"/>
</dbReference>
<dbReference type="PANTHER" id="PTHR45681">
    <property type="entry name" value="POLYKETIDE SYNTHASE 44-RELATED"/>
    <property type="match status" value="1"/>
</dbReference>
<dbReference type="InterPro" id="IPR009081">
    <property type="entry name" value="PP-bd_ACP"/>
</dbReference>
<dbReference type="Gene3D" id="3.40.47.10">
    <property type="match status" value="1"/>
</dbReference>
<keyword evidence="12" id="KW-1185">Reference proteome</keyword>
<dbReference type="SUPFAM" id="SSF47336">
    <property type="entry name" value="ACP-like"/>
    <property type="match status" value="1"/>
</dbReference>
<dbReference type="GO" id="GO:0004314">
    <property type="term" value="F:[acyl-carrier-protein] S-malonyltransferase activity"/>
    <property type="evidence" value="ECO:0007669"/>
    <property type="project" value="UniProtKB-EC"/>
</dbReference>
<dbReference type="Gene3D" id="3.40.366.10">
    <property type="entry name" value="Malonyl-Coenzyme A Acyl Carrier Protein, domain 2"/>
    <property type="match status" value="1"/>
</dbReference>
<reference evidence="11" key="1">
    <citation type="journal article" date="2023" name="Front. Mar. Sci.">
        <title>A new Merluccius polli reference genome to investigate the effects of global change in West African waters.</title>
        <authorList>
            <person name="Mateo J.L."/>
            <person name="Blanco-Fernandez C."/>
            <person name="Garcia-Vazquez E."/>
            <person name="Machado-Schiaffino G."/>
        </authorList>
    </citation>
    <scope>NUCLEOTIDE SEQUENCE</scope>
    <source>
        <strain evidence="11">C29</strain>
        <tissue evidence="11">Fin</tissue>
    </source>
</reference>
<feature type="region of interest" description="C-terminal hotdog fold" evidence="6">
    <location>
        <begin position="1046"/>
        <end position="1191"/>
    </location>
</feature>
<dbReference type="InterPro" id="IPR020841">
    <property type="entry name" value="PKS_Beta-ketoAc_synthase_dom"/>
</dbReference>
<dbReference type="SMART" id="SM00825">
    <property type="entry name" value="PKS_KS"/>
    <property type="match status" value="1"/>
</dbReference>
<feature type="region of interest" description="Disordered" evidence="7">
    <location>
        <begin position="2101"/>
        <end position="2121"/>
    </location>
</feature>